<organism evidence="2 3">
    <name type="scientific">Friedmanniomyces endolithicus</name>
    <dbReference type="NCBI Taxonomy" id="329885"/>
    <lineage>
        <taxon>Eukaryota</taxon>
        <taxon>Fungi</taxon>
        <taxon>Dikarya</taxon>
        <taxon>Ascomycota</taxon>
        <taxon>Pezizomycotina</taxon>
        <taxon>Dothideomycetes</taxon>
        <taxon>Dothideomycetidae</taxon>
        <taxon>Mycosphaerellales</taxon>
        <taxon>Teratosphaeriaceae</taxon>
        <taxon>Friedmanniomyces</taxon>
    </lineage>
</organism>
<protein>
    <submittedName>
        <fullName evidence="2">Uncharacterized protein</fullName>
    </submittedName>
</protein>
<proteinExistence type="predicted"/>
<comment type="caution">
    <text evidence="2">The sequence shown here is derived from an EMBL/GenBank/DDBJ whole genome shotgun (WGS) entry which is preliminary data.</text>
</comment>
<reference evidence="2" key="1">
    <citation type="submission" date="2021-12" db="EMBL/GenBank/DDBJ databases">
        <title>Black yeast isolated from Biological Soil Crust.</title>
        <authorList>
            <person name="Kurbessoian T."/>
        </authorList>
    </citation>
    <scope>NUCLEOTIDE SEQUENCE</scope>
    <source>
        <strain evidence="2">CCFEE 5208</strain>
    </source>
</reference>
<dbReference type="Proteomes" id="UP001168146">
    <property type="component" value="Unassembled WGS sequence"/>
</dbReference>
<dbReference type="AlphaFoldDB" id="A0AAN6J9L7"/>
<dbReference type="EMBL" id="JASUXU010000020">
    <property type="protein sequence ID" value="KAK0321622.1"/>
    <property type="molecule type" value="Genomic_DNA"/>
</dbReference>
<accession>A0AAN6J9L7</accession>
<evidence type="ECO:0000313" key="3">
    <source>
        <dbReference type="Proteomes" id="UP001168146"/>
    </source>
</evidence>
<feature type="compositionally biased region" description="Basic and acidic residues" evidence="1">
    <location>
        <begin position="279"/>
        <end position="296"/>
    </location>
</feature>
<sequence length="369" mass="41976">MADQDSDNSPHLSATDDRFMPTRGSSGSDSCTFTDYGLRRALQRSILRPAMPTTKRDEKDAEYIERVVDHRQRLLDQLHGAERVFNDVDEERNVNEDRIEAIWLHAAWLRASNNLQRAERNYVIFMDDVKLLMEMPPISRADLYSEVTVKRLQAHHDLKVADAIEDALLEPSDRPGFELAKLKTEVRDLKVLLTEASRQFTWAQEEINKMRGQNVAAIQKHVMTTENLQRELHGLHMRVEELVQVNEEYDVETTRQNELLREFRSAARHSPVKTADVLEPSKARTEQSDRGSDDNRSAQTARTGPGSPYRGSDFHVSDAATLGDIGDAESLRHSQSVRTVCSWHAPETCRVATPGEQARGKYCTITGRN</sequence>
<feature type="region of interest" description="Disordered" evidence="1">
    <location>
        <begin position="1"/>
        <end position="31"/>
    </location>
</feature>
<evidence type="ECO:0000256" key="1">
    <source>
        <dbReference type="SAM" id="MobiDB-lite"/>
    </source>
</evidence>
<evidence type="ECO:0000313" key="2">
    <source>
        <dbReference type="EMBL" id="KAK0321622.1"/>
    </source>
</evidence>
<feature type="region of interest" description="Disordered" evidence="1">
    <location>
        <begin position="270"/>
        <end position="315"/>
    </location>
</feature>
<gene>
    <name evidence="2" type="ORF">LTR82_007590</name>
</gene>
<name>A0AAN6J9L7_9PEZI</name>